<feature type="region of interest" description="Disordered" evidence="1">
    <location>
        <begin position="214"/>
        <end position="259"/>
    </location>
</feature>
<dbReference type="Proteomes" id="UP000311382">
    <property type="component" value="Unassembled WGS sequence"/>
</dbReference>
<evidence type="ECO:0000313" key="2">
    <source>
        <dbReference type="EMBL" id="TNY18795.1"/>
    </source>
</evidence>
<keyword evidence="3" id="KW-1185">Reference proteome</keyword>
<evidence type="ECO:0000313" key="3">
    <source>
        <dbReference type="Proteomes" id="UP000311382"/>
    </source>
</evidence>
<name>A0A5C5FQ89_9BASI</name>
<dbReference type="AlphaFoldDB" id="A0A5C5FQ89"/>
<feature type="compositionally biased region" description="Gly residues" evidence="1">
    <location>
        <begin position="248"/>
        <end position="259"/>
    </location>
</feature>
<evidence type="ECO:0000256" key="1">
    <source>
        <dbReference type="SAM" id="MobiDB-lite"/>
    </source>
</evidence>
<protein>
    <submittedName>
        <fullName evidence="2">Uncharacterized protein</fullName>
    </submittedName>
</protein>
<organism evidence="2 3">
    <name type="scientific">Rhodotorula diobovata</name>
    <dbReference type="NCBI Taxonomy" id="5288"/>
    <lineage>
        <taxon>Eukaryota</taxon>
        <taxon>Fungi</taxon>
        <taxon>Dikarya</taxon>
        <taxon>Basidiomycota</taxon>
        <taxon>Pucciniomycotina</taxon>
        <taxon>Microbotryomycetes</taxon>
        <taxon>Sporidiobolales</taxon>
        <taxon>Sporidiobolaceae</taxon>
        <taxon>Rhodotorula</taxon>
    </lineage>
</organism>
<comment type="caution">
    <text evidence="2">The sequence shown here is derived from an EMBL/GenBank/DDBJ whole genome shotgun (WGS) entry which is preliminary data.</text>
</comment>
<reference evidence="2 3" key="1">
    <citation type="submission" date="2019-03" db="EMBL/GenBank/DDBJ databases">
        <title>Rhodosporidium diobovatum UCD-FST 08-225 genome sequencing, assembly, and annotation.</title>
        <authorList>
            <person name="Fakankun I.U."/>
            <person name="Fristensky B."/>
            <person name="Levin D.B."/>
        </authorList>
    </citation>
    <scope>NUCLEOTIDE SEQUENCE [LARGE SCALE GENOMIC DNA]</scope>
    <source>
        <strain evidence="2 3">UCD-FST 08-225</strain>
    </source>
</reference>
<gene>
    <name evidence="2" type="ORF">DMC30DRAFT_402188</name>
</gene>
<sequence>MSSLRRFGGFDDGLVPHPLVLSPSHSQAARAPTQAIPARRDERRPEIVCAGRSLPPLAARSPCFFCSAAHRDPHFQNHLSRDAWAAAERAHDELERRLDGEDLAHWGGGLLSHDPAALRDRRTFSETPVMPRRSHIDAALREDPHDTLGQGPRSEQHRLHQGVLPEEHDTAAAAGDHYQVAPEEALDFPLPPRHTVFSNVSTYAPRVGDLAPSREHGLGLERGPTASSASHSAYLPRARRSHERGAGRRVGGGPGRRPL</sequence>
<dbReference type="EMBL" id="SOZI01000121">
    <property type="protein sequence ID" value="TNY18795.1"/>
    <property type="molecule type" value="Genomic_DNA"/>
</dbReference>
<proteinExistence type="predicted"/>
<accession>A0A5C5FQ89</accession>